<evidence type="ECO:0000256" key="1">
    <source>
        <dbReference type="SAM" id="Phobius"/>
    </source>
</evidence>
<keyword evidence="1" id="KW-1133">Transmembrane helix</keyword>
<protein>
    <submittedName>
        <fullName evidence="2">Nitrogen fixation protein FixH</fullName>
    </submittedName>
</protein>
<dbReference type="RefSeq" id="WP_073118452.1">
    <property type="nucleotide sequence ID" value="NZ_FRAA01000001.1"/>
</dbReference>
<keyword evidence="1" id="KW-0472">Membrane</keyword>
<keyword evidence="1" id="KW-0812">Transmembrane</keyword>
<accession>A0A1M6JAS1</accession>
<dbReference type="AlphaFoldDB" id="A0A1M6JAS1"/>
<dbReference type="STRING" id="156994.SAMN04488028_101114"/>
<evidence type="ECO:0000313" key="3">
    <source>
        <dbReference type="Proteomes" id="UP000184474"/>
    </source>
</evidence>
<proteinExistence type="predicted"/>
<reference evidence="3" key="1">
    <citation type="submission" date="2016-11" db="EMBL/GenBank/DDBJ databases">
        <authorList>
            <person name="Varghese N."/>
            <person name="Submissions S."/>
        </authorList>
    </citation>
    <scope>NUCLEOTIDE SEQUENCE [LARGE SCALE GENOMIC DNA]</scope>
    <source>
        <strain evidence="3">DSM 26134</strain>
    </source>
</reference>
<dbReference type="InterPro" id="IPR008620">
    <property type="entry name" value="FixH"/>
</dbReference>
<organism evidence="2 3">
    <name type="scientific">Reichenbachiella agariperforans</name>
    <dbReference type="NCBI Taxonomy" id="156994"/>
    <lineage>
        <taxon>Bacteria</taxon>
        <taxon>Pseudomonadati</taxon>
        <taxon>Bacteroidota</taxon>
        <taxon>Cytophagia</taxon>
        <taxon>Cytophagales</taxon>
        <taxon>Reichenbachiellaceae</taxon>
        <taxon>Reichenbachiella</taxon>
    </lineage>
</organism>
<sequence>MNWGHKITITFILFAILIITMVTIAMKQDVHLVAPDYYEEELAYQDQIDKMNNYNALMSKPIFSKQDGKIILSFPDTIEIISGEVLFFRPAHSGMDQKFTLKLDDSARQYFTQADFQKGLWKTKLSWKDQTHDYFVENTIIL</sequence>
<feature type="transmembrane region" description="Helical" evidence="1">
    <location>
        <begin position="7"/>
        <end position="26"/>
    </location>
</feature>
<dbReference type="Pfam" id="PF05751">
    <property type="entry name" value="FixH"/>
    <property type="match status" value="1"/>
</dbReference>
<evidence type="ECO:0000313" key="2">
    <source>
        <dbReference type="EMBL" id="SHJ43786.1"/>
    </source>
</evidence>
<keyword evidence="3" id="KW-1185">Reference proteome</keyword>
<dbReference type="Proteomes" id="UP000184474">
    <property type="component" value="Unassembled WGS sequence"/>
</dbReference>
<dbReference type="EMBL" id="FRAA01000001">
    <property type="protein sequence ID" value="SHJ43786.1"/>
    <property type="molecule type" value="Genomic_DNA"/>
</dbReference>
<gene>
    <name evidence="2" type="ORF">SAMN04488028_101114</name>
</gene>
<name>A0A1M6JAS1_REIAG</name>